<dbReference type="RefSeq" id="WP_197348740.1">
    <property type="nucleotide sequence ID" value="NZ_CP048882.1"/>
</dbReference>
<accession>A0A7T1T2K1</accession>
<proteinExistence type="predicted"/>
<dbReference type="KEGG" id="sbat:G4Z16_01230"/>
<evidence type="ECO:0000313" key="2">
    <source>
        <dbReference type="Proteomes" id="UP000595046"/>
    </source>
</evidence>
<protein>
    <submittedName>
        <fullName evidence="1">Uncharacterized protein</fullName>
    </submittedName>
</protein>
<dbReference type="EMBL" id="CP048882">
    <property type="protein sequence ID" value="QPP05236.1"/>
    <property type="molecule type" value="Genomic_DNA"/>
</dbReference>
<dbReference type="AlphaFoldDB" id="A0A7T1T2K1"/>
<gene>
    <name evidence="1" type="ORF">G4Z16_01230</name>
</gene>
<organism evidence="1 2">
    <name type="scientific">Streptomyces bathyalis</name>
    <dbReference type="NCBI Taxonomy" id="2710756"/>
    <lineage>
        <taxon>Bacteria</taxon>
        <taxon>Bacillati</taxon>
        <taxon>Actinomycetota</taxon>
        <taxon>Actinomycetes</taxon>
        <taxon>Kitasatosporales</taxon>
        <taxon>Streptomycetaceae</taxon>
        <taxon>Streptomyces</taxon>
    </lineage>
</organism>
<sequence>MHLRSEFACVELLIDQSANGPRLLIRDLNSGREILLDPLEVESITRMGDVFQDFVPPPVD</sequence>
<reference evidence="2" key="1">
    <citation type="submission" date="2020-02" db="EMBL/GenBank/DDBJ databases">
        <title>Streptomyces sp. ASO4wet.</title>
        <authorList>
            <person name="Risdian C."/>
            <person name="Landwehr W."/>
            <person name="Schupp P."/>
            <person name="Wink J."/>
        </authorList>
    </citation>
    <scope>NUCLEOTIDE SEQUENCE [LARGE SCALE GENOMIC DNA]</scope>
    <source>
        <strain evidence="2">ASO4wet</strain>
    </source>
</reference>
<evidence type="ECO:0000313" key="1">
    <source>
        <dbReference type="EMBL" id="QPP05236.1"/>
    </source>
</evidence>
<name>A0A7T1T2K1_9ACTN</name>
<dbReference type="Proteomes" id="UP000595046">
    <property type="component" value="Chromosome"/>
</dbReference>
<keyword evidence="2" id="KW-1185">Reference proteome</keyword>